<dbReference type="Pfam" id="PF24883">
    <property type="entry name" value="NPHP3_N"/>
    <property type="match status" value="1"/>
</dbReference>
<feature type="domain" description="Nephrocystin 3-like N-terminal" evidence="2">
    <location>
        <begin position="326"/>
        <end position="473"/>
    </location>
</feature>
<sequence>MSTGCRVATVEASSLEEHVRPLHLDSHLSITLSSYLLTLTDSPPNKLERARALRAFLVVAQAVIAAVRRHLIYFSLWQHIVLALRYCPLLDKRSSHTNKQILRSIAMSAGLDIAAGIAGLITLSDIVITRTYKTIKACKNASKESRALLKHIQALLGVLRGVQSLADEAASGSLESCIPAEEVLDCKATLEALRDHLVAADPSDARVSTLTKWKRTVQWPISADETQEVLADLDRYMTIFDVSLSVEILNNVLIDANQTKSIVSTVERTAREVEEIRKSMEFVTTVLLDQQRRSVLTFFHALDAADHHLANTQKRLHDTRPGRAADPALKHWLTLSSPGLVIQGNSDTRVTALAGALIDEAKHRAHPQSGLAYYYCRPGQTLQTLLACLAAQLAQQNQACFELLYRTFDERLGQSLPNRRELSALVRQCVGCFDHMRIILDGVEECENLGGFTTALASLVSRGKTSLLFLTSRPVPGSVVVRHGFDVLRIYDCYGLVTPMRSIYYPVLAEANELGLDDW</sequence>
<evidence type="ECO:0000256" key="1">
    <source>
        <dbReference type="ARBA" id="ARBA00022737"/>
    </source>
</evidence>
<proteinExistence type="predicted"/>
<dbReference type="PANTHER" id="PTHR10039">
    <property type="entry name" value="AMELOGENIN"/>
    <property type="match status" value="1"/>
</dbReference>
<keyword evidence="4" id="KW-1185">Reference proteome</keyword>
<evidence type="ECO:0000259" key="2">
    <source>
        <dbReference type="Pfam" id="PF24883"/>
    </source>
</evidence>
<dbReference type="InterPro" id="IPR056884">
    <property type="entry name" value="NPHP3-like_N"/>
</dbReference>
<keyword evidence="1" id="KW-0677">Repeat</keyword>
<organism evidence="3 4">
    <name type="scientific">Extremus antarcticus</name>
    <dbReference type="NCBI Taxonomy" id="702011"/>
    <lineage>
        <taxon>Eukaryota</taxon>
        <taxon>Fungi</taxon>
        <taxon>Dikarya</taxon>
        <taxon>Ascomycota</taxon>
        <taxon>Pezizomycotina</taxon>
        <taxon>Dothideomycetes</taxon>
        <taxon>Dothideomycetidae</taxon>
        <taxon>Mycosphaerellales</taxon>
        <taxon>Extremaceae</taxon>
        <taxon>Extremus</taxon>
    </lineage>
</organism>
<protein>
    <recommendedName>
        <fullName evidence="2">Nephrocystin 3-like N-terminal domain-containing protein</fullName>
    </recommendedName>
</protein>
<comment type="caution">
    <text evidence="3">The sequence shown here is derived from an EMBL/GenBank/DDBJ whole genome shotgun (WGS) entry which is preliminary data.</text>
</comment>
<dbReference type="AlphaFoldDB" id="A0AAJ0DJQ9"/>
<dbReference type="Proteomes" id="UP001271007">
    <property type="component" value="Unassembled WGS sequence"/>
</dbReference>
<dbReference type="PANTHER" id="PTHR10039:SF16">
    <property type="entry name" value="GPI INOSITOL-DEACYLASE"/>
    <property type="match status" value="1"/>
</dbReference>
<gene>
    <name evidence="3" type="ORF">LTR09_003836</name>
</gene>
<name>A0AAJ0DJQ9_9PEZI</name>
<reference evidence="3" key="1">
    <citation type="submission" date="2023-04" db="EMBL/GenBank/DDBJ databases">
        <title>Black Yeasts Isolated from many extreme environments.</title>
        <authorList>
            <person name="Coleine C."/>
            <person name="Stajich J.E."/>
            <person name="Selbmann L."/>
        </authorList>
    </citation>
    <scope>NUCLEOTIDE SEQUENCE</scope>
    <source>
        <strain evidence="3">CCFEE 5312</strain>
    </source>
</reference>
<evidence type="ECO:0000313" key="4">
    <source>
        <dbReference type="Proteomes" id="UP001271007"/>
    </source>
</evidence>
<dbReference type="EMBL" id="JAWDJX010000009">
    <property type="protein sequence ID" value="KAK3055283.1"/>
    <property type="molecule type" value="Genomic_DNA"/>
</dbReference>
<accession>A0AAJ0DJQ9</accession>
<evidence type="ECO:0000313" key="3">
    <source>
        <dbReference type="EMBL" id="KAK3055283.1"/>
    </source>
</evidence>